<dbReference type="Proteomes" id="UP000307657">
    <property type="component" value="Unassembled WGS sequence"/>
</dbReference>
<dbReference type="EMBL" id="SUPL01000003">
    <property type="protein sequence ID" value="TJY36209.1"/>
    <property type="molecule type" value="Genomic_DNA"/>
</dbReference>
<dbReference type="Pfam" id="PF07920">
    <property type="entry name" value="DUF1684"/>
    <property type="match status" value="1"/>
</dbReference>
<evidence type="ECO:0000313" key="1">
    <source>
        <dbReference type="EMBL" id="TJY36209.1"/>
    </source>
</evidence>
<keyword evidence="2" id="KW-1185">Reference proteome</keyword>
<dbReference type="PANTHER" id="PTHR41913:SF1">
    <property type="entry name" value="DUF1684 DOMAIN-CONTAINING PROTEIN"/>
    <property type="match status" value="1"/>
</dbReference>
<dbReference type="PANTHER" id="PTHR41913">
    <property type="entry name" value="DUF1684 DOMAIN-CONTAINING PROTEIN"/>
    <property type="match status" value="1"/>
</dbReference>
<comment type="caution">
    <text evidence="1">The sequence shown here is derived from an EMBL/GenBank/DDBJ whole genome shotgun (WGS) entry which is preliminary data.</text>
</comment>
<dbReference type="AlphaFoldDB" id="A0A4V5LQP7"/>
<accession>A0A4V5LQP7</accession>
<dbReference type="RefSeq" id="WP_136842078.1">
    <property type="nucleotide sequence ID" value="NZ_SUPL01000003.1"/>
</dbReference>
<proteinExistence type="predicted"/>
<name>A0A4V5LQP7_9FLAO</name>
<dbReference type="PROSITE" id="PS51257">
    <property type="entry name" value="PROKAR_LIPOPROTEIN"/>
    <property type="match status" value="1"/>
</dbReference>
<reference evidence="1 2" key="1">
    <citation type="submission" date="2019-04" db="EMBL/GenBank/DDBJ databases">
        <title>Lacinutrix sp. nov., isolated from marine water.</title>
        <authorList>
            <person name="Kim W."/>
        </authorList>
    </citation>
    <scope>NUCLEOTIDE SEQUENCE [LARGE SCALE GENOMIC DNA]</scope>
    <source>
        <strain evidence="1 2">CAU 1491</strain>
    </source>
</reference>
<sequence>MKFLQILVLIVVFSACNNKKDIISDKYRSEIDVFFEAKMKERQDDYLQLVALHKLNSGNNTLGKSNINDLILNIESLPETIGSITIQGDSLSFNAKENIIVTSNNDSIITRIPLLLNEYGSSLKMHHNEIRWQVITRSGQHYLRVWYSKNPAVKTFKGFKKFDLNSDYILDGEFTYFDKEKSEVVKAKVDGKRSINFIGSVSFTYQDKTFSLDVSADGFTMVGDITNGDTTYGGGRYFYLDLPKESGLIKIDFNKLYNPPCAFSEFTTCLYPPRQNQLPFKILAGETINRF</sequence>
<gene>
    <name evidence="1" type="ORF">E5167_05950</name>
</gene>
<evidence type="ECO:0000313" key="2">
    <source>
        <dbReference type="Proteomes" id="UP000307657"/>
    </source>
</evidence>
<protein>
    <submittedName>
        <fullName evidence="1">DUF1684 domain-containing protein</fullName>
    </submittedName>
</protein>
<dbReference type="InterPro" id="IPR012467">
    <property type="entry name" value="DUF1684"/>
</dbReference>
<dbReference type="OrthoDB" id="5493262at2"/>
<organism evidence="1 2">
    <name type="scientific">Pontimicrobium aquaticum</name>
    <dbReference type="NCBI Taxonomy" id="2565367"/>
    <lineage>
        <taxon>Bacteria</taxon>
        <taxon>Pseudomonadati</taxon>
        <taxon>Bacteroidota</taxon>
        <taxon>Flavobacteriia</taxon>
        <taxon>Flavobacteriales</taxon>
        <taxon>Flavobacteriaceae</taxon>
        <taxon>Pontimicrobium</taxon>
    </lineage>
</organism>